<dbReference type="EMBL" id="CABFPH010000029">
    <property type="protein sequence ID" value="VUD71820.1"/>
    <property type="molecule type" value="Genomic_DNA"/>
</dbReference>
<protein>
    <submittedName>
        <fullName evidence="2">Uncharacterized protein</fullName>
    </submittedName>
</protein>
<gene>
    <name evidence="2" type="ORF">MET9862_02408</name>
</gene>
<feature type="compositionally biased region" description="Basic and acidic residues" evidence="1">
    <location>
        <begin position="47"/>
        <end position="58"/>
    </location>
</feature>
<name>A0A509ECD7_9HYPH</name>
<dbReference type="RefSeq" id="WP_142583199.1">
    <property type="nucleotide sequence ID" value="NZ_CABFPH010000029.1"/>
</dbReference>
<evidence type="ECO:0000313" key="2">
    <source>
        <dbReference type="EMBL" id="VUD71820.1"/>
    </source>
</evidence>
<dbReference type="Proteomes" id="UP000410984">
    <property type="component" value="Unassembled WGS sequence"/>
</dbReference>
<reference evidence="2 3" key="1">
    <citation type="submission" date="2019-06" db="EMBL/GenBank/DDBJ databases">
        <authorList>
            <person name="Rodrigo-Torres L."/>
            <person name="Arahal R. D."/>
            <person name="Lucena T."/>
        </authorList>
    </citation>
    <scope>NUCLEOTIDE SEQUENCE [LARGE SCALE GENOMIC DNA]</scope>
    <source>
        <strain evidence="2 3">SB0023/3</strain>
    </source>
</reference>
<feature type="compositionally biased region" description="Basic residues" evidence="1">
    <location>
        <begin position="18"/>
        <end position="29"/>
    </location>
</feature>
<proteinExistence type="predicted"/>
<sequence>MPTAAQWATALADLRARRAAAPKPARRTLPRISPGQHLAACALSARAPRDPDDEHRPTAADLGLSRSL</sequence>
<feature type="region of interest" description="Disordered" evidence="1">
    <location>
        <begin position="45"/>
        <end position="68"/>
    </location>
</feature>
<dbReference type="AlphaFoldDB" id="A0A509ECD7"/>
<accession>A0A509ECD7</accession>
<evidence type="ECO:0000313" key="3">
    <source>
        <dbReference type="Proteomes" id="UP000410984"/>
    </source>
</evidence>
<keyword evidence="3" id="KW-1185">Reference proteome</keyword>
<feature type="region of interest" description="Disordered" evidence="1">
    <location>
        <begin position="18"/>
        <end position="37"/>
    </location>
</feature>
<evidence type="ECO:0000256" key="1">
    <source>
        <dbReference type="SAM" id="MobiDB-lite"/>
    </source>
</evidence>
<organism evidence="2 3">
    <name type="scientific">Methylobacterium symbioticum</name>
    <dbReference type="NCBI Taxonomy" id="2584084"/>
    <lineage>
        <taxon>Bacteria</taxon>
        <taxon>Pseudomonadati</taxon>
        <taxon>Pseudomonadota</taxon>
        <taxon>Alphaproteobacteria</taxon>
        <taxon>Hyphomicrobiales</taxon>
        <taxon>Methylobacteriaceae</taxon>
        <taxon>Methylobacterium</taxon>
    </lineage>
</organism>